<evidence type="ECO:0000313" key="3">
    <source>
        <dbReference type="EMBL" id="GIM93228.1"/>
    </source>
</evidence>
<name>A0A919W6M1_9ACTN</name>
<evidence type="ECO:0000313" key="4">
    <source>
        <dbReference type="Proteomes" id="UP000677082"/>
    </source>
</evidence>
<evidence type="ECO:0000256" key="1">
    <source>
        <dbReference type="SAM" id="MobiDB-lite"/>
    </source>
</evidence>
<dbReference type="EMBL" id="BOQN01000065">
    <property type="protein sequence ID" value="GIM93228.1"/>
    <property type="molecule type" value="Genomic_DNA"/>
</dbReference>
<dbReference type="GO" id="GO:0030655">
    <property type="term" value="P:beta-lactam antibiotic catabolic process"/>
    <property type="evidence" value="ECO:0007669"/>
    <property type="project" value="InterPro"/>
</dbReference>
<gene>
    <name evidence="3" type="ORF">Ato02nite_050210</name>
</gene>
<dbReference type="GO" id="GO:0008800">
    <property type="term" value="F:beta-lactamase activity"/>
    <property type="evidence" value="ECO:0007669"/>
    <property type="project" value="InterPro"/>
</dbReference>
<dbReference type="Proteomes" id="UP000677082">
    <property type="component" value="Unassembled WGS sequence"/>
</dbReference>
<dbReference type="PANTHER" id="PTHR35333:SF3">
    <property type="entry name" value="BETA-LACTAMASE-TYPE TRANSPEPTIDASE FOLD CONTAINING PROTEIN"/>
    <property type="match status" value="1"/>
</dbReference>
<comment type="caution">
    <text evidence="3">The sequence shown here is derived from an EMBL/GenBank/DDBJ whole genome shotgun (WGS) entry which is preliminary data.</text>
</comment>
<dbReference type="PANTHER" id="PTHR35333">
    <property type="entry name" value="BETA-LACTAMASE"/>
    <property type="match status" value="1"/>
</dbReference>
<feature type="domain" description="Beta-lactamase class A catalytic" evidence="2">
    <location>
        <begin position="77"/>
        <end position="123"/>
    </location>
</feature>
<dbReference type="InterPro" id="IPR000871">
    <property type="entry name" value="Beta-lactam_class-A"/>
</dbReference>
<proteinExistence type="predicted"/>
<keyword evidence="4" id="KW-1185">Reference proteome</keyword>
<feature type="region of interest" description="Disordered" evidence="1">
    <location>
        <begin position="33"/>
        <end position="52"/>
    </location>
</feature>
<feature type="domain" description="Beta-lactamase class A catalytic" evidence="2">
    <location>
        <begin position="128"/>
        <end position="230"/>
    </location>
</feature>
<evidence type="ECO:0000259" key="2">
    <source>
        <dbReference type="Pfam" id="PF13354"/>
    </source>
</evidence>
<accession>A0A919W6M1</accession>
<dbReference type="Gene3D" id="3.40.710.10">
    <property type="entry name" value="DD-peptidase/beta-lactamase superfamily"/>
    <property type="match status" value="1"/>
</dbReference>
<reference evidence="3 4" key="1">
    <citation type="submission" date="2021-03" db="EMBL/GenBank/DDBJ databases">
        <title>Whole genome shotgun sequence of Actinoplanes toevensis NBRC 105298.</title>
        <authorList>
            <person name="Komaki H."/>
            <person name="Tamura T."/>
        </authorList>
    </citation>
    <scope>NUCLEOTIDE SEQUENCE [LARGE SCALE GENOMIC DNA]</scope>
    <source>
        <strain evidence="3 4">NBRC 105298</strain>
    </source>
</reference>
<organism evidence="3 4">
    <name type="scientific">Paractinoplanes toevensis</name>
    <dbReference type="NCBI Taxonomy" id="571911"/>
    <lineage>
        <taxon>Bacteria</taxon>
        <taxon>Bacillati</taxon>
        <taxon>Actinomycetota</taxon>
        <taxon>Actinomycetes</taxon>
        <taxon>Micromonosporales</taxon>
        <taxon>Micromonosporaceae</taxon>
        <taxon>Paractinoplanes</taxon>
    </lineage>
</organism>
<dbReference type="InterPro" id="IPR045155">
    <property type="entry name" value="Beta-lactam_cat"/>
</dbReference>
<dbReference type="Pfam" id="PF13354">
    <property type="entry name" value="Beta-lactamase2"/>
    <property type="match status" value="2"/>
</dbReference>
<dbReference type="SUPFAM" id="SSF56601">
    <property type="entry name" value="beta-lactamase/transpeptidase-like"/>
    <property type="match status" value="1"/>
</dbReference>
<protein>
    <recommendedName>
        <fullName evidence="2">Beta-lactamase class A catalytic domain-containing protein</fullName>
    </recommendedName>
</protein>
<dbReference type="GO" id="GO:0046677">
    <property type="term" value="P:response to antibiotic"/>
    <property type="evidence" value="ECO:0007669"/>
    <property type="project" value="InterPro"/>
</dbReference>
<dbReference type="InterPro" id="IPR012338">
    <property type="entry name" value="Beta-lactam/transpept-like"/>
</dbReference>
<dbReference type="AlphaFoldDB" id="A0A919W6M1"/>
<sequence length="293" mass="30905">MGVLGGAGLVGVGMMNDADGSGATSLAGVFQDAPADKASPTPTGPTPEELAAQAHAKQVKALDAALKKYAATVPEFSVAVLDKKTGEKYSFRGTEKYETASVVKVQVLACLLLTAQDKQRDLSSTELSLAKRMIRLSDNDATTSLFSRLGKAPAIQKCDKRLGLTQTTVNSAWGLTRTTVDDQVKLLGELVDSNGPLDADSRELAFTLMSTVDEGQDWGVPAAATTGETTTVKNGWLPRSTENNRWIINTVGRITGGDTDVSIAVLSHGHASMSGGIAVVEKAAKMTRQYLKY</sequence>